<keyword evidence="1" id="KW-0472">Membrane</keyword>
<dbReference type="EMBL" id="CP071446">
    <property type="protein sequence ID" value="QTA37911.1"/>
    <property type="molecule type" value="Genomic_DNA"/>
</dbReference>
<protein>
    <submittedName>
        <fullName evidence="2">Uncharacterized protein</fullName>
    </submittedName>
</protein>
<sequence length="153" mass="17839">MKSILNNCFLLIIPILIWNLLFAHKLIEAGYPISTIKVKRLEWLENTLRFAVFIIPLFMKFNVSDIHFLRYLTLYIAGILIYFAAWLMIIYFPESKWSTYKIGLLAPGYTPTIWLIAIGLLGNLKIYIYLSIAFVIIHTLSSYFKLKIANVKD</sequence>
<gene>
    <name evidence="2" type="ORF">JYK00_09365</name>
</gene>
<feature type="transmembrane region" description="Helical" evidence="1">
    <location>
        <begin position="47"/>
        <end position="63"/>
    </location>
</feature>
<organism evidence="2 3">
    <name type="scientific">Thermosipho ferrireducens</name>
    <dbReference type="NCBI Taxonomy" id="2571116"/>
    <lineage>
        <taxon>Bacteria</taxon>
        <taxon>Thermotogati</taxon>
        <taxon>Thermotogota</taxon>
        <taxon>Thermotogae</taxon>
        <taxon>Thermotogales</taxon>
        <taxon>Fervidobacteriaceae</taxon>
        <taxon>Thermosipho</taxon>
    </lineage>
</organism>
<dbReference type="Proteomes" id="UP000671862">
    <property type="component" value="Chromosome"/>
</dbReference>
<keyword evidence="3" id="KW-1185">Reference proteome</keyword>
<keyword evidence="1" id="KW-0812">Transmembrane</keyword>
<feature type="transmembrane region" description="Helical" evidence="1">
    <location>
        <begin position="72"/>
        <end position="92"/>
    </location>
</feature>
<name>A0ABX7S7T7_9BACT</name>
<evidence type="ECO:0000256" key="1">
    <source>
        <dbReference type="SAM" id="Phobius"/>
    </source>
</evidence>
<feature type="transmembrane region" description="Helical" evidence="1">
    <location>
        <begin position="112"/>
        <end position="137"/>
    </location>
</feature>
<reference evidence="2 3" key="1">
    <citation type="submission" date="2021-03" db="EMBL/GenBank/DDBJ databases">
        <title>Thermosipho ferrireducens sp.nov., an anaerobic thermophilic iron-reducing bacterium isolated from a deep-sea hydrothermal sulfide deposits.</title>
        <authorList>
            <person name="Zeng X."/>
            <person name="Chen Y."/>
            <person name="Shao Z."/>
        </authorList>
    </citation>
    <scope>NUCLEOTIDE SEQUENCE [LARGE SCALE GENOMIC DNA]</scope>
    <source>
        <strain evidence="2 3">JL129W03</strain>
    </source>
</reference>
<evidence type="ECO:0000313" key="2">
    <source>
        <dbReference type="EMBL" id="QTA37911.1"/>
    </source>
</evidence>
<proteinExistence type="predicted"/>
<dbReference type="RefSeq" id="WP_207566632.1">
    <property type="nucleotide sequence ID" value="NZ_CP071446.1"/>
</dbReference>
<accession>A0ABX7S7T7</accession>
<evidence type="ECO:0000313" key="3">
    <source>
        <dbReference type="Proteomes" id="UP000671862"/>
    </source>
</evidence>
<keyword evidence="1" id="KW-1133">Transmembrane helix</keyword>